<organism evidence="6 7">
    <name type="scientific">Rhizobium paknamense</name>
    <dbReference type="NCBI Taxonomy" id="1206817"/>
    <lineage>
        <taxon>Bacteria</taxon>
        <taxon>Pseudomonadati</taxon>
        <taxon>Pseudomonadota</taxon>
        <taxon>Alphaproteobacteria</taxon>
        <taxon>Hyphomicrobiales</taxon>
        <taxon>Rhizobiaceae</taxon>
        <taxon>Rhizobium/Agrobacterium group</taxon>
        <taxon>Rhizobium</taxon>
    </lineage>
</organism>
<dbReference type="RefSeq" id="WP_307160409.1">
    <property type="nucleotide sequence ID" value="NZ_JAUSWH010000029.1"/>
</dbReference>
<feature type="domain" description="HTH lysR-type" evidence="5">
    <location>
        <begin position="4"/>
        <end position="61"/>
    </location>
</feature>
<dbReference type="Gene3D" id="3.40.190.10">
    <property type="entry name" value="Periplasmic binding protein-like II"/>
    <property type="match status" value="2"/>
</dbReference>
<dbReference type="InterPro" id="IPR036390">
    <property type="entry name" value="WH_DNA-bd_sf"/>
</dbReference>
<dbReference type="Proteomes" id="UP001235269">
    <property type="component" value="Unassembled WGS sequence"/>
</dbReference>
<dbReference type="PRINTS" id="PR00039">
    <property type="entry name" value="HTHLYSR"/>
</dbReference>
<reference evidence="6 7" key="1">
    <citation type="submission" date="2023-07" db="EMBL/GenBank/DDBJ databases">
        <title>Genomic Encyclopedia of Type Strains, Phase IV (KMG-IV): sequencing the most valuable type-strain genomes for metagenomic binning, comparative biology and taxonomic classification.</title>
        <authorList>
            <person name="Goeker M."/>
        </authorList>
    </citation>
    <scope>NUCLEOTIDE SEQUENCE [LARGE SCALE GENOMIC DNA]</scope>
    <source>
        <strain evidence="6 7">DSM 100301</strain>
    </source>
</reference>
<keyword evidence="2" id="KW-0805">Transcription regulation</keyword>
<dbReference type="GO" id="GO:0003677">
    <property type="term" value="F:DNA binding"/>
    <property type="evidence" value="ECO:0007669"/>
    <property type="project" value="UniProtKB-KW"/>
</dbReference>
<dbReference type="PANTHER" id="PTHR30126">
    <property type="entry name" value="HTH-TYPE TRANSCRIPTIONAL REGULATOR"/>
    <property type="match status" value="1"/>
</dbReference>
<sequence length="301" mass="33701">MTLITLKQMEAIYWIVQLGTFERAAARLNTTQSAISKRVQELEAMTGLAVFDRNQRGAKLTEKGEHLLALGQEMLALHDRVLDLKSSEETPAHRLRLGVTELSAMTWFPRLISKIRDTFPRVTLEPYVGTSRTLENMLRDSELDLIVVPDVFVGEDITYVRLADVSNVWMARPGLVETREALTLEELAGHPAVLQGSQSGTGLFYNRWMRSQGLVFDQALYSDNLMAILGLTVAGVGISYLPRQCFRPLVDEGKLVVIPTRPVLPPIPYSAGYRNDRPTAFITAITDLMCDTCDFSRQLQS</sequence>
<name>A0ABU0IMA1_9HYPH</name>
<evidence type="ECO:0000313" key="7">
    <source>
        <dbReference type="Proteomes" id="UP001235269"/>
    </source>
</evidence>
<dbReference type="EMBL" id="JAUSWH010000029">
    <property type="protein sequence ID" value="MDQ0458319.1"/>
    <property type="molecule type" value="Genomic_DNA"/>
</dbReference>
<accession>A0ABU0IMA1</accession>
<protein>
    <submittedName>
        <fullName evidence="6">DNA-binding transcriptional LysR family regulator</fullName>
    </submittedName>
</protein>
<evidence type="ECO:0000313" key="6">
    <source>
        <dbReference type="EMBL" id="MDQ0458319.1"/>
    </source>
</evidence>
<keyword evidence="3 6" id="KW-0238">DNA-binding</keyword>
<comment type="caution">
    <text evidence="6">The sequence shown here is derived from an EMBL/GenBank/DDBJ whole genome shotgun (WGS) entry which is preliminary data.</text>
</comment>
<dbReference type="Gene3D" id="1.10.10.10">
    <property type="entry name" value="Winged helix-like DNA-binding domain superfamily/Winged helix DNA-binding domain"/>
    <property type="match status" value="1"/>
</dbReference>
<evidence type="ECO:0000256" key="3">
    <source>
        <dbReference type="ARBA" id="ARBA00023125"/>
    </source>
</evidence>
<evidence type="ECO:0000256" key="4">
    <source>
        <dbReference type="ARBA" id="ARBA00023163"/>
    </source>
</evidence>
<dbReference type="SUPFAM" id="SSF53850">
    <property type="entry name" value="Periplasmic binding protein-like II"/>
    <property type="match status" value="1"/>
</dbReference>
<dbReference type="InterPro" id="IPR000847">
    <property type="entry name" value="LysR_HTH_N"/>
</dbReference>
<keyword evidence="7" id="KW-1185">Reference proteome</keyword>
<evidence type="ECO:0000256" key="2">
    <source>
        <dbReference type="ARBA" id="ARBA00023015"/>
    </source>
</evidence>
<dbReference type="Pfam" id="PF00126">
    <property type="entry name" value="HTH_1"/>
    <property type="match status" value="1"/>
</dbReference>
<proteinExistence type="inferred from homology"/>
<dbReference type="InterPro" id="IPR005119">
    <property type="entry name" value="LysR_subst-bd"/>
</dbReference>
<dbReference type="PANTHER" id="PTHR30126:SF77">
    <property type="entry name" value="TRANSCRIPTIONAL REGULATORY PROTEIN"/>
    <property type="match status" value="1"/>
</dbReference>
<comment type="similarity">
    <text evidence="1">Belongs to the LysR transcriptional regulatory family.</text>
</comment>
<keyword evidence="4" id="KW-0804">Transcription</keyword>
<gene>
    <name evidence="6" type="ORF">QO005_004680</name>
</gene>
<dbReference type="PROSITE" id="PS50931">
    <property type="entry name" value="HTH_LYSR"/>
    <property type="match status" value="1"/>
</dbReference>
<dbReference type="SUPFAM" id="SSF46785">
    <property type="entry name" value="Winged helix' DNA-binding domain"/>
    <property type="match status" value="1"/>
</dbReference>
<dbReference type="CDD" id="cd05466">
    <property type="entry name" value="PBP2_LTTR_substrate"/>
    <property type="match status" value="1"/>
</dbReference>
<dbReference type="InterPro" id="IPR036388">
    <property type="entry name" value="WH-like_DNA-bd_sf"/>
</dbReference>
<dbReference type="Pfam" id="PF03466">
    <property type="entry name" value="LysR_substrate"/>
    <property type="match status" value="1"/>
</dbReference>
<evidence type="ECO:0000259" key="5">
    <source>
        <dbReference type="PROSITE" id="PS50931"/>
    </source>
</evidence>
<evidence type="ECO:0000256" key="1">
    <source>
        <dbReference type="ARBA" id="ARBA00009437"/>
    </source>
</evidence>